<organism evidence="11">
    <name type="scientific">Acipenser herpesvirus 2</name>
    <dbReference type="NCBI Taxonomy" id="3078846"/>
    <lineage>
        <taxon>Viruses</taxon>
        <taxon>Duplodnaviria</taxon>
        <taxon>Heunggongvirae</taxon>
        <taxon>Peploviricota</taxon>
        <taxon>Herviviricetes</taxon>
        <taxon>Herpesvirales</taxon>
    </lineage>
</organism>
<dbReference type="InterPro" id="IPR050240">
    <property type="entry name" value="DNA_pol_type-B"/>
</dbReference>
<dbReference type="EC" id="2.7.7.7" evidence="2"/>
<dbReference type="GO" id="GO:0000166">
    <property type="term" value="F:nucleotide binding"/>
    <property type="evidence" value="ECO:0007669"/>
    <property type="project" value="InterPro"/>
</dbReference>
<dbReference type="SMART" id="SM00486">
    <property type="entry name" value="POLBc"/>
    <property type="match status" value="1"/>
</dbReference>
<dbReference type="PANTHER" id="PTHR10322:SF23">
    <property type="entry name" value="DNA POLYMERASE DELTA CATALYTIC SUBUNIT"/>
    <property type="match status" value="1"/>
</dbReference>
<dbReference type="InterPro" id="IPR043502">
    <property type="entry name" value="DNA/RNA_pol_sf"/>
</dbReference>
<accession>A0AA96LZA3</accession>
<comment type="catalytic activity">
    <reaction evidence="9">
        <text>DNA(n) + a 2'-deoxyribonucleoside 5'-triphosphate = DNA(n+1) + diphosphate</text>
        <dbReference type="Rhea" id="RHEA:22508"/>
        <dbReference type="Rhea" id="RHEA-COMP:17339"/>
        <dbReference type="Rhea" id="RHEA-COMP:17340"/>
        <dbReference type="ChEBI" id="CHEBI:33019"/>
        <dbReference type="ChEBI" id="CHEBI:61560"/>
        <dbReference type="ChEBI" id="CHEBI:173112"/>
        <dbReference type="EC" id="2.7.7.7"/>
    </reaction>
</comment>
<dbReference type="Gene3D" id="3.90.1600.10">
    <property type="entry name" value="Palm domain of DNA polymerase"/>
    <property type="match status" value="1"/>
</dbReference>
<comment type="similarity">
    <text evidence="1">Belongs to the DNA polymerase type-B family.</text>
</comment>
<evidence type="ECO:0000256" key="9">
    <source>
        <dbReference type="ARBA" id="ARBA00049244"/>
    </source>
</evidence>
<dbReference type="GO" id="GO:0003677">
    <property type="term" value="F:DNA binding"/>
    <property type="evidence" value="ECO:0007669"/>
    <property type="project" value="UniProtKB-KW"/>
</dbReference>
<keyword evidence="7" id="KW-1194">Viral DNA replication</keyword>
<protein>
    <recommendedName>
        <fullName evidence="2">DNA-directed DNA polymerase</fullName>
        <ecNumber evidence="2">2.7.7.7</ecNumber>
    </recommendedName>
</protein>
<dbReference type="InterPro" id="IPR006172">
    <property type="entry name" value="DNA-dir_DNA_pol_B"/>
</dbReference>
<keyword evidence="6" id="KW-0239">DNA-directed DNA polymerase</keyword>
<evidence type="ECO:0000256" key="1">
    <source>
        <dbReference type="ARBA" id="ARBA00005755"/>
    </source>
</evidence>
<dbReference type="GO" id="GO:0003887">
    <property type="term" value="F:DNA-directed DNA polymerase activity"/>
    <property type="evidence" value="ECO:0007669"/>
    <property type="project" value="UniProtKB-KW"/>
</dbReference>
<dbReference type="InterPro" id="IPR012337">
    <property type="entry name" value="RNaseH-like_sf"/>
</dbReference>
<dbReference type="Pfam" id="PF00136">
    <property type="entry name" value="DNA_pol_B"/>
    <property type="match status" value="1"/>
</dbReference>
<keyword evidence="5" id="KW-0235">DNA replication</keyword>
<sequence>MDSTASIAALTHLFPQRCSLTSDLTPLFFSSVRHITIAKQDALLIHALNLNTKENFYLRIVNLNFFIVAPQSALTIGSFNNLVESVAPRFFYDYVVYNGDRKCDMEARLYVVDSLATYKRMVSEGTAILNRCGENMYTYGDYTTTYDGNTIALYNNLLCSHVYYTQLKDSAYSPWDFIYDEAKDSEYVMKLSTIIPLCKREAAFDIETIVQESAMDPDLCCLAFDKHEFGDMADVAEMVTALKDMGMTGIPTSPFNGITQKLHEITSISLVVCNYHLPEGNRKELIVYYNAKLIAKPLQEIPTRYLGLDYHRIKFQECKNEFYMLLKFINKLKKSVDVLYVYNAQFDIKVILQRLAYYAFAKRTATCCKTHSEISHEWGLALQEKWENFLSAKPNLFKGQIFMGCDILQDQYLRTLKSALNVLKRPGDIGGKIGLAKKKLSDYLRFKDTVQNFRTYGFKCDIIDMMYVCKRKEFEAKDGSLNTVAHLIITRYNPKKIEAKSRKLKDVTYDKLDEYYRAGGTKLAECLIYNLIDSQLVVRLAKVLKPMEEYIFRQLACYNIDIAAHTRGVMNFNGFIQSTKVVEVSRNKARLDAGIVLAVGNLHNSLFKPETIPRRGGYVMNPLTGLFFAQPSQCFELCLDFTSLYPSIMCDLNISPETIVNKENAALVPDFMGYDWSKIPQGFDKYTLVLKLDRSDPAQPVLKRHFSDTSVSLKRYLKLRNYHKKQLKSASDPFKREYHNRLQGEMKVCANTHYGVSEHTCSLMITTQGQHKIKHVNAFIKTLNHNGKNLFPNYGDTDSTMFFHPPDNTEKQLDDTVKTDFRDDLRQYMLKKMSTEMCTYIKSKVQNTDVFVNSFLQNIEQVLLEDMLSKLELFTDKGSAFPSKCPDGIWRVCDPVTGVLIDCTTPFLDEMICKLEYENASSIGCHVAKKMYLCLVHELNSGEIVDTKIKKRGMTGFKSSRFGATEMVTCDFVDLIFKGGVLQKTDTVEQLKPITWNTILQGMEIMHFSEKPLFKNGMCINLKSLALYPFRVENVTRMPCTEFPKAEFIYVDLKDSKTERCFTQLVLVVNGCVLNHIFSSWNVLLRELSFETLSYFRAFFVSSGFFNWNNLVIFDKVVKFKQAFIFNLENYRIYPGKRLKLPYITLKKKKTDLYDITGVCKGMIDFPTAHEKQDPVYTFFRHYPVDLRLENMFRDYFGEAFKYTSPSFSTPKYNHTDEQATHHINIKHHIDKNYLNDNSKFLAHVVIEKELFSSCYLHTDNPRDDLRDTVFNVVRAVMDAKTKINTIAKQGSKLFYTIFKSLPPEMNNKTSLFGYDMTIDTSFNIVQNRLPLMYGTPQSIYDSIVVELKNIVPKLETVVTFSPYETTHGFTQKTLCVIPLKIARDLNVEAVLTLVSDDTGDSNLISFARGIYIATLMRHYLDGEHFEIHPPKVKSGILSEPPRKATQTQLKNWFMDIRDQLQRGPVSAHCSGCLTFWEDWGGDPNFINSVYQFKNGLYTRKVNDICI</sequence>
<dbReference type="InterPro" id="IPR006134">
    <property type="entry name" value="DNA-dir_DNA_pol_B_multi_dom"/>
</dbReference>
<keyword evidence="4" id="KW-0548">Nucleotidyltransferase</keyword>
<dbReference type="Gene3D" id="3.30.420.10">
    <property type="entry name" value="Ribonuclease H-like superfamily/Ribonuclease H"/>
    <property type="match status" value="1"/>
</dbReference>
<dbReference type="PANTHER" id="PTHR10322">
    <property type="entry name" value="DNA POLYMERASE CATALYTIC SUBUNIT"/>
    <property type="match status" value="1"/>
</dbReference>
<evidence type="ECO:0000259" key="10">
    <source>
        <dbReference type="Pfam" id="PF00136"/>
    </source>
</evidence>
<evidence type="ECO:0000313" key="11">
    <source>
        <dbReference type="EMBL" id="WNR62150.1"/>
    </source>
</evidence>
<dbReference type="SUPFAM" id="SSF53098">
    <property type="entry name" value="Ribonuclease H-like"/>
    <property type="match status" value="1"/>
</dbReference>
<feature type="domain" description="DNA-directed DNA polymerase family B multifunctional" evidence="10">
    <location>
        <begin position="615"/>
        <end position="802"/>
    </location>
</feature>
<reference evidence="11" key="1">
    <citation type="journal article" date="2023" name="Pathogens">
        <title>A New Sturgeon Herpesvirus from Juvenile Lake Sturgeon Acipenser fulvescens Displaying Epithelial Skin Lesions.</title>
        <authorList>
            <person name="Clouthier S."/>
            <person name="Tomczyk M."/>
            <person name="Schroeder T."/>
            <person name="Klassen C."/>
            <person name="Dufresne A."/>
            <person name="Emmenegger E."/>
            <person name="Nalpathamkalam T."/>
            <person name="Wang Z."/>
            <person name="Thiruvahindrapuram B."/>
        </authorList>
    </citation>
    <scope>NUCLEOTIDE SEQUENCE</scope>
    <source>
        <strain evidence="11">NB 2015</strain>
    </source>
</reference>
<evidence type="ECO:0000256" key="4">
    <source>
        <dbReference type="ARBA" id="ARBA00022695"/>
    </source>
</evidence>
<evidence type="ECO:0000256" key="7">
    <source>
        <dbReference type="ARBA" id="ARBA00023109"/>
    </source>
</evidence>
<keyword evidence="3" id="KW-0808">Transferase</keyword>
<name>A0AA96LZA3_9VIRU</name>
<dbReference type="GO" id="GO:0006260">
    <property type="term" value="P:DNA replication"/>
    <property type="evidence" value="ECO:0007669"/>
    <property type="project" value="UniProtKB-KW"/>
</dbReference>
<dbReference type="InterPro" id="IPR036397">
    <property type="entry name" value="RNaseH_sf"/>
</dbReference>
<evidence type="ECO:0000256" key="6">
    <source>
        <dbReference type="ARBA" id="ARBA00022932"/>
    </source>
</evidence>
<dbReference type="InterPro" id="IPR023211">
    <property type="entry name" value="DNA_pol_palm_dom_sf"/>
</dbReference>
<evidence type="ECO:0000256" key="2">
    <source>
        <dbReference type="ARBA" id="ARBA00012417"/>
    </source>
</evidence>
<evidence type="ECO:0000256" key="5">
    <source>
        <dbReference type="ARBA" id="ARBA00022705"/>
    </source>
</evidence>
<dbReference type="SUPFAM" id="SSF56672">
    <property type="entry name" value="DNA/RNA polymerases"/>
    <property type="match status" value="1"/>
</dbReference>
<proteinExistence type="inferred from homology"/>
<dbReference type="PRINTS" id="PR00106">
    <property type="entry name" value="DNAPOLB"/>
</dbReference>
<reference evidence="11" key="2">
    <citation type="submission" date="2023-07" db="EMBL/GenBank/DDBJ databases">
        <authorList>
            <person name="Clouthier S."/>
            <person name="Tomczyk M."/>
            <person name="Schroeder T."/>
            <person name="Klassen C."/>
            <person name="Dufresne A."/>
            <person name="Emmenegger E."/>
            <person name="Nalpathamkalam T."/>
            <person name="Wang Z."/>
            <person name="Thiruvahindrapuram B."/>
        </authorList>
    </citation>
    <scope>NUCLEOTIDE SEQUENCE</scope>
    <source>
        <strain evidence="11">NB 2015</strain>
    </source>
</reference>
<evidence type="ECO:0000256" key="3">
    <source>
        <dbReference type="ARBA" id="ARBA00022679"/>
    </source>
</evidence>
<dbReference type="GO" id="GO:0039693">
    <property type="term" value="P:viral DNA genome replication"/>
    <property type="evidence" value="ECO:0007669"/>
    <property type="project" value="UniProtKB-KW"/>
</dbReference>
<keyword evidence="8" id="KW-0238">DNA-binding</keyword>
<dbReference type="EMBL" id="OR242760">
    <property type="protein sequence ID" value="WNR62150.1"/>
    <property type="molecule type" value="Genomic_DNA"/>
</dbReference>
<evidence type="ECO:0000256" key="8">
    <source>
        <dbReference type="ARBA" id="ARBA00023125"/>
    </source>
</evidence>